<name>A0A8H6U1J9_9AGAR</name>
<dbReference type="AlphaFoldDB" id="A0A8H6U1J9"/>
<proteinExistence type="predicted"/>
<evidence type="ECO:0000313" key="1">
    <source>
        <dbReference type="EMBL" id="KAF7326847.1"/>
    </source>
</evidence>
<dbReference type="Proteomes" id="UP000620124">
    <property type="component" value="Unassembled WGS sequence"/>
</dbReference>
<sequence length="287" mass="32711">MRGLPQPAEERLIEGCPVIELHDSSTDVKYLLNALYNQLIFTQKSHPFPFIAAIVRLGRKYDSKNLLEAAVQRLTFENPSTLEQYQQLLGATKEILYRPTQIGQNAGIIFDTITLARENDLFALLPCAYLRAVLFHDQETILDGVSRVVNIDGVSRSINPPVTPSQTDQRLCLRAMRKFVQVQWARPGLWNWLSSDQCADGCTSTLSCTTRRKAILRCSLKNSVSLIPFGCASEPHLCSVCERHHLGIMAEERKKLWEDLPGFFDLPPWDELRMIFRCRRVHLLVCN</sequence>
<dbReference type="OrthoDB" id="3217871at2759"/>
<organism evidence="1 2">
    <name type="scientific">Mycena venus</name>
    <dbReference type="NCBI Taxonomy" id="2733690"/>
    <lineage>
        <taxon>Eukaryota</taxon>
        <taxon>Fungi</taxon>
        <taxon>Dikarya</taxon>
        <taxon>Basidiomycota</taxon>
        <taxon>Agaricomycotina</taxon>
        <taxon>Agaricomycetes</taxon>
        <taxon>Agaricomycetidae</taxon>
        <taxon>Agaricales</taxon>
        <taxon>Marasmiineae</taxon>
        <taxon>Mycenaceae</taxon>
        <taxon>Mycena</taxon>
    </lineage>
</organism>
<keyword evidence="2" id="KW-1185">Reference proteome</keyword>
<evidence type="ECO:0000313" key="2">
    <source>
        <dbReference type="Proteomes" id="UP000620124"/>
    </source>
</evidence>
<gene>
    <name evidence="1" type="ORF">MVEN_02578500</name>
</gene>
<protein>
    <submittedName>
        <fullName evidence="1">BTB domain-containing protein</fullName>
    </submittedName>
</protein>
<comment type="caution">
    <text evidence="1">The sequence shown here is derived from an EMBL/GenBank/DDBJ whole genome shotgun (WGS) entry which is preliminary data.</text>
</comment>
<reference evidence="1" key="1">
    <citation type="submission" date="2020-05" db="EMBL/GenBank/DDBJ databases">
        <title>Mycena genomes resolve the evolution of fungal bioluminescence.</title>
        <authorList>
            <person name="Tsai I.J."/>
        </authorList>
    </citation>
    <scope>NUCLEOTIDE SEQUENCE</scope>
    <source>
        <strain evidence="1">CCC161011</strain>
    </source>
</reference>
<dbReference type="EMBL" id="JACAZI010000039">
    <property type="protein sequence ID" value="KAF7326847.1"/>
    <property type="molecule type" value="Genomic_DNA"/>
</dbReference>
<accession>A0A8H6U1J9</accession>